<protein>
    <submittedName>
        <fullName evidence="2">DUF1722 domain-containing protein</fullName>
    </submittedName>
</protein>
<sequence length="123" mass="15191">MKEITRIQHLWRYEKYHVMMHDYRYYIEIKELIKQGADYLTIEQRIHNILQTPIRHSAFVNTFQHLWGYFKNVATDEEMKSYLSYIEQLHHHHVSHQTCLIFIQNLTRKYQNPYLLHSAIMDL</sequence>
<comment type="caution">
    <text evidence="2">The sequence shown here is derived from an EMBL/GenBank/DDBJ whole genome shotgun (WGS) entry which is preliminary data.</text>
</comment>
<dbReference type="AlphaFoldDB" id="A0AAE5SYN6"/>
<dbReference type="InterPro" id="IPR013560">
    <property type="entry name" value="DUF1722"/>
</dbReference>
<name>A0AAE5SYN6_STACR</name>
<feature type="domain" description="DUF1722" evidence="1">
    <location>
        <begin position="15"/>
        <end position="121"/>
    </location>
</feature>
<gene>
    <name evidence="2" type="ORF">BU653_09210</name>
</gene>
<accession>A0AAE5SYN6</accession>
<evidence type="ECO:0000313" key="2">
    <source>
        <dbReference type="EMBL" id="PTG12376.1"/>
    </source>
</evidence>
<dbReference type="Proteomes" id="UP000242704">
    <property type="component" value="Unassembled WGS sequence"/>
</dbReference>
<organism evidence="2 3">
    <name type="scientific">Staphylococcus chromogenes</name>
    <name type="common">Staphylococcus hyicus subsp. chromogenes</name>
    <dbReference type="NCBI Taxonomy" id="46126"/>
    <lineage>
        <taxon>Bacteria</taxon>
        <taxon>Bacillati</taxon>
        <taxon>Bacillota</taxon>
        <taxon>Bacilli</taxon>
        <taxon>Bacillales</taxon>
        <taxon>Staphylococcaceae</taxon>
        <taxon>Staphylococcus</taxon>
    </lineage>
</organism>
<dbReference type="EMBL" id="PZBZ01000052">
    <property type="protein sequence ID" value="PTG12376.1"/>
    <property type="molecule type" value="Genomic_DNA"/>
</dbReference>
<dbReference type="RefSeq" id="WP_107360756.1">
    <property type="nucleotide sequence ID" value="NZ_CP133242.1"/>
</dbReference>
<evidence type="ECO:0000313" key="3">
    <source>
        <dbReference type="Proteomes" id="UP000242704"/>
    </source>
</evidence>
<proteinExistence type="predicted"/>
<evidence type="ECO:0000259" key="1">
    <source>
        <dbReference type="Pfam" id="PF08349"/>
    </source>
</evidence>
<dbReference type="Pfam" id="PF08349">
    <property type="entry name" value="DUF1722"/>
    <property type="match status" value="1"/>
</dbReference>
<reference evidence="2 3" key="1">
    <citation type="journal article" date="2016" name="Front. Microbiol.">
        <title>Comprehensive Phylogenetic Analysis of Bovine Non-aureus Staphylococci Species Based on Whole-Genome Sequencing.</title>
        <authorList>
            <person name="Naushad S."/>
            <person name="Barkema H.W."/>
            <person name="Luby C."/>
            <person name="Condas L.A."/>
            <person name="Nobrega D.B."/>
            <person name="Carson D.A."/>
            <person name="De Buck J."/>
        </authorList>
    </citation>
    <scope>NUCLEOTIDE SEQUENCE [LARGE SCALE GENOMIC DNA]</scope>
    <source>
        <strain evidence="2 3">SNUC 505</strain>
    </source>
</reference>